<dbReference type="RefSeq" id="YP_008004437.1">
    <property type="nucleotide sequence ID" value="NC_021249.1"/>
</dbReference>
<evidence type="ECO:0000313" key="2">
    <source>
        <dbReference type="EMBL" id="CCU55935.1"/>
    </source>
</evidence>
<name>A0ABM9QK77_9POXV</name>
<keyword evidence="3" id="KW-1185">Reference proteome</keyword>
<keyword evidence="1" id="KW-0472">Membrane</keyword>
<dbReference type="Proteomes" id="UP000792374">
    <property type="component" value="Genome"/>
</dbReference>
<accession>A0ABM9QK77</accession>
<evidence type="ECO:0000256" key="1">
    <source>
        <dbReference type="SAM" id="Phobius"/>
    </source>
</evidence>
<reference evidence="2" key="1">
    <citation type="journal article" date="2013" name="J. Virol.">
        <title>New Insights into the Evolution of Entomopoxvirinae from the Complete Genome Sequences of Four Entomopoxviruses Infecting Adoxophyes honmai, Choristoneura biennis, Choristoneura rosaceana, and Mythimna separata.</title>
        <authorList>
            <person name="Theze J."/>
            <person name="Takatsuka J."/>
            <person name="Li Z."/>
            <person name="Gallais J."/>
            <person name="Doucet D."/>
            <person name="Arif B."/>
            <person name="Nakai M."/>
            <person name="Herniou E.A."/>
        </authorList>
    </citation>
    <scope>NUCLEOTIDE SEQUENCE</scope>
</reference>
<protein>
    <recommendedName>
        <fullName evidence="4">N1R/p28-like protein</fullName>
    </recommendedName>
</protein>
<proteinExistence type="predicted"/>
<gene>
    <name evidence="2" type="ORF">CHREV_033</name>
</gene>
<sequence length="63" mass="7931">MHIIIYFLSITMIRNCYFYTIYISKYIFSHFFIINNLFLYFNILIYINSIKIFIIYLKKYISF</sequence>
<evidence type="ECO:0000313" key="3">
    <source>
        <dbReference type="Proteomes" id="UP000792374"/>
    </source>
</evidence>
<feature type="transmembrane region" description="Helical" evidence="1">
    <location>
        <begin position="39"/>
        <end position="57"/>
    </location>
</feature>
<dbReference type="GeneID" id="15613358"/>
<dbReference type="EMBL" id="HF679133">
    <property type="protein sequence ID" value="CCU55935.1"/>
    <property type="molecule type" value="Genomic_DNA"/>
</dbReference>
<feature type="transmembrane region" description="Helical" evidence="1">
    <location>
        <begin position="12"/>
        <end position="33"/>
    </location>
</feature>
<evidence type="ECO:0008006" key="4">
    <source>
        <dbReference type="Google" id="ProtNLM"/>
    </source>
</evidence>
<organism evidence="2 3">
    <name type="scientific">Choristoneura rosaceana entomopoxvirus 'L'</name>
    <dbReference type="NCBI Taxonomy" id="1293539"/>
    <lineage>
        <taxon>Viruses</taxon>
        <taxon>Varidnaviria</taxon>
        <taxon>Bamfordvirae</taxon>
        <taxon>Nucleocytoviricota</taxon>
        <taxon>Pokkesviricetes</taxon>
        <taxon>Chitovirales</taxon>
        <taxon>Poxviridae</taxon>
        <taxon>Entomopoxvirinae</taxon>
        <taxon>Betaentomopoxvirus</taxon>
        <taxon>Betaentomopoxvirus crosaceana</taxon>
        <taxon>Choristoneura rosaceana entomopoxvirus</taxon>
    </lineage>
</organism>
<keyword evidence="1" id="KW-1133">Transmembrane helix</keyword>
<keyword evidence="1" id="KW-0812">Transmembrane</keyword>